<dbReference type="GO" id="GO:0008168">
    <property type="term" value="F:methyltransferase activity"/>
    <property type="evidence" value="ECO:0007669"/>
    <property type="project" value="UniProtKB-KW"/>
</dbReference>
<dbReference type="OrthoDB" id="7593728at2"/>
<dbReference type="InterPro" id="IPR029063">
    <property type="entry name" value="SAM-dependent_MTases_sf"/>
</dbReference>
<protein>
    <submittedName>
        <fullName evidence="2">Methyltransferase</fullName>
    </submittedName>
</protein>
<keyword evidence="2" id="KW-0808">Transferase</keyword>
<sequence>MSSLNEVLASHGVHQRPLRTAIGLLGDGWIRFDELVRRAAAPRRSVEELLAALGTDLDRDGDSVRLRPDAVERYAEFRVCEEKSAPGLLAEMSRLISAVPPPLPALDHVQATAETVVRRAEWLDARYDLGRARLLFLGDHDLTSLAVHTLRPDADLTVVDLDERVLAYVDEHSDGAVRTLHADLRVGLPHAVLGGADLVFSDPPYTPEGMGLFAARGIEALADPPLGRLLLAYGYSPRHPALGGQVQQELLRLGLTFEAILPDFHSYHGAQAIGAAADLYVCQPTARARKQKAKQGIYTHGPQSVEATGSGAALLDRVREIADRPVVETPRADWSKPINGEVLAFDLSGDPGPWLLRLLLATNASRVAVLVPNSHPDLVSASAQAALHALLDRKYQLKLLRSLPDNKHAVVVADLVEAPAVPLTRAHARLANVPGVDPALHPYRLIDLPRHTLETLLPTL</sequence>
<organism evidence="2 3">
    <name type="scientific">Amycolatopsis albispora</name>
    <dbReference type="NCBI Taxonomy" id="1804986"/>
    <lineage>
        <taxon>Bacteria</taxon>
        <taxon>Bacillati</taxon>
        <taxon>Actinomycetota</taxon>
        <taxon>Actinomycetes</taxon>
        <taxon>Pseudonocardiales</taxon>
        <taxon>Pseudonocardiaceae</taxon>
        <taxon>Amycolatopsis</taxon>
    </lineage>
</organism>
<dbReference type="Pfam" id="PF01861">
    <property type="entry name" value="BpsA_C"/>
    <property type="match status" value="1"/>
</dbReference>
<dbReference type="InterPro" id="IPR002052">
    <property type="entry name" value="DNA_methylase_N6_adenine_CS"/>
</dbReference>
<feature type="domain" description="N(4)-bis(aminopropyl)spermidine synthase C-terminal" evidence="1">
    <location>
        <begin position="92"/>
        <end position="272"/>
    </location>
</feature>
<dbReference type="RefSeq" id="WP_113694285.1">
    <property type="nucleotide sequence ID" value="NZ_CP015163.1"/>
</dbReference>
<proteinExistence type="predicted"/>
<name>A0A344LAF1_9PSEU</name>
<gene>
    <name evidence="2" type="ORF">A4R43_23085</name>
</gene>
<dbReference type="Gene3D" id="3.40.50.150">
    <property type="entry name" value="Vaccinia Virus protein VP39"/>
    <property type="match status" value="1"/>
</dbReference>
<dbReference type="InterPro" id="IPR002723">
    <property type="entry name" value="BpsA_C"/>
</dbReference>
<evidence type="ECO:0000259" key="1">
    <source>
        <dbReference type="Pfam" id="PF01861"/>
    </source>
</evidence>
<dbReference type="PROSITE" id="PS00092">
    <property type="entry name" value="N6_MTASE"/>
    <property type="match status" value="1"/>
</dbReference>
<dbReference type="GO" id="GO:0003676">
    <property type="term" value="F:nucleic acid binding"/>
    <property type="evidence" value="ECO:0007669"/>
    <property type="project" value="InterPro"/>
</dbReference>
<reference evidence="2 3" key="1">
    <citation type="submission" date="2016-04" db="EMBL/GenBank/DDBJ databases">
        <title>Complete genome sequence and analysis of deep-sea sediment isolate, Amycolatopsis sp. WP1.</title>
        <authorList>
            <person name="Wang H."/>
            <person name="Chen S."/>
            <person name="Wu Q."/>
        </authorList>
    </citation>
    <scope>NUCLEOTIDE SEQUENCE [LARGE SCALE GENOMIC DNA]</scope>
    <source>
        <strain evidence="2 3">WP1</strain>
    </source>
</reference>
<keyword evidence="3" id="KW-1185">Reference proteome</keyword>
<dbReference type="SUPFAM" id="SSF53335">
    <property type="entry name" value="S-adenosyl-L-methionine-dependent methyltransferases"/>
    <property type="match status" value="1"/>
</dbReference>
<evidence type="ECO:0000313" key="2">
    <source>
        <dbReference type="EMBL" id="AXB45025.1"/>
    </source>
</evidence>
<keyword evidence="2" id="KW-0489">Methyltransferase</keyword>
<dbReference type="GO" id="GO:0032259">
    <property type="term" value="P:methylation"/>
    <property type="evidence" value="ECO:0007669"/>
    <property type="project" value="UniProtKB-KW"/>
</dbReference>
<dbReference type="Proteomes" id="UP000250434">
    <property type="component" value="Chromosome"/>
</dbReference>
<evidence type="ECO:0000313" key="3">
    <source>
        <dbReference type="Proteomes" id="UP000250434"/>
    </source>
</evidence>
<dbReference type="KEGG" id="aab:A4R43_23085"/>
<dbReference type="AlphaFoldDB" id="A0A344LAF1"/>
<accession>A0A344LAF1</accession>
<dbReference type="EMBL" id="CP015163">
    <property type="protein sequence ID" value="AXB45025.1"/>
    <property type="molecule type" value="Genomic_DNA"/>
</dbReference>